<protein>
    <submittedName>
        <fullName evidence="8">Flippase-like domain-containing protein</fullName>
    </submittedName>
</protein>
<sequence length="432" mass="49003">MGTANGTPGIGRRKHNRKRWSVLISNPSSDQTGILKKPSNSRPMSEPIEKTFSKWRIYLALLIGVSISGGILVYSFTRTEFHKVEKGTGSYAWEDFNQNKRIDYTDPGDFALVPNGDFEKKSAYEVLSEVSWNSTTFFWLFLALLGMVGRDLGYMLRIRILTKKQLSWRQSFQVIMLWEFASALAPGVMSGATVAMFILNREKIALGRATAIVILTAFLDNLFYVVIIPLLFLLMPAGKLFPSAGNESMTVVFWTGFSVFALLCIVLFSSIVLYPKLVYHLLTFITRIPFLKRFRPGAEKTGNDVKNTAAELKKEPFSFWLKAFGTTVFSWSSRFLVINFIMQAFLNLGFFQQAQIFTKQFVLWMFLRISPTPGGSGVAEWAFGELLSEFSTSVILLGTMAVLWRLISYFPYLIIGSVILPRWLSKQRKNKD</sequence>
<dbReference type="Pfam" id="PF03706">
    <property type="entry name" value="LPG_synthase_TM"/>
    <property type="match status" value="1"/>
</dbReference>
<comment type="subcellular location">
    <subcellularLocation>
        <location evidence="1">Cell membrane</location>
        <topology evidence="1">Multi-pass membrane protein</topology>
    </subcellularLocation>
</comment>
<feature type="transmembrane region" description="Helical" evidence="7">
    <location>
        <begin position="249"/>
        <end position="274"/>
    </location>
</feature>
<dbReference type="OrthoDB" id="1493331at2"/>
<feature type="region of interest" description="Disordered" evidence="6">
    <location>
        <begin position="27"/>
        <end position="46"/>
    </location>
</feature>
<evidence type="ECO:0000313" key="8">
    <source>
        <dbReference type="EMBL" id="TSJ46686.1"/>
    </source>
</evidence>
<dbReference type="PANTHER" id="PTHR37693">
    <property type="entry name" value="PHOSPHATIDYLGLYCEROL LYSYLTRANSFERASE"/>
    <property type="match status" value="1"/>
</dbReference>
<dbReference type="AlphaFoldDB" id="A0A556N399"/>
<evidence type="ECO:0000256" key="7">
    <source>
        <dbReference type="SAM" id="Phobius"/>
    </source>
</evidence>
<organism evidence="8 9">
    <name type="scientific">Fluviicola chungangensis</name>
    <dbReference type="NCBI Taxonomy" id="2597671"/>
    <lineage>
        <taxon>Bacteria</taxon>
        <taxon>Pseudomonadati</taxon>
        <taxon>Bacteroidota</taxon>
        <taxon>Flavobacteriia</taxon>
        <taxon>Flavobacteriales</taxon>
        <taxon>Crocinitomicaceae</taxon>
        <taxon>Fluviicola</taxon>
    </lineage>
</organism>
<evidence type="ECO:0000256" key="1">
    <source>
        <dbReference type="ARBA" id="ARBA00004651"/>
    </source>
</evidence>
<comment type="caution">
    <text evidence="8">The sequence shown here is derived from an EMBL/GenBank/DDBJ whole genome shotgun (WGS) entry which is preliminary data.</text>
</comment>
<keyword evidence="3 7" id="KW-0812">Transmembrane</keyword>
<keyword evidence="4 7" id="KW-1133">Transmembrane helix</keyword>
<feature type="transmembrane region" description="Helical" evidence="7">
    <location>
        <begin position="177"/>
        <end position="199"/>
    </location>
</feature>
<dbReference type="EMBL" id="VLPL01000002">
    <property type="protein sequence ID" value="TSJ46686.1"/>
    <property type="molecule type" value="Genomic_DNA"/>
</dbReference>
<gene>
    <name evidence="8" type="ORF">FO442_05870</name>
</gene>
<keyword evidence="5 7" id="KW-0472">Membrane</keyword>
<dbReference type="NCBIfam" id="TIGR00374">
    <property type="entry name" value="flippase-like domain"/>
    <property type="match status" value="1"/>
</dbReference>
<feature type="transmembrane region" description="Helical" evidence="7">
    <location>
        <begin position="211"/>
        <end position="237"/>
    </location>
</feature>
<evidence type="ECO:0000256" key="4">
    <source>
        <dbReference type="ARBA" id="ARBA00022989"/>
    </source>
</evidence>
<dbReference type="PANTHER" id="PTHR37693:SF1">
    <property type="entry name" value="INTEGRAL MEMBRANE PROTEIN"/>
    <property type="match status" value="1"/>
</dbReference>
<name>A0A556N399_9FLAO</name>
<proteinExistence type="predicted"/>
<feature type="compositionally biased region" description="Polar residues" evidence="6">
    <location>
        <begin position="27"/>
        <end position="43"/>
    </location>
</feature>
<evidence type="ECO:0000256" key="5">
    <source>
        <dbReference type="ARBA" id="ARBA00023136"/>
    </source>
</evidence>
<dbReference type="Proteomes" id="UP000316008">
    <property type="component" value="Unassembled WGS sequence"/>
</dbReference>
<keyword evidence="2" id="KW-1003">Cell membrane</keyword>
<evidence type="ECO:0000256" key="6">
    <source>
        <dbReference type="SAM" id="MobiDB-lite"/>
    </source>
</evidence>
<feature type="transmembrane region" description="Helical" evidence="7">
    <location>
        <begin position="137"/>
        <end position="156"/>
    </location>
</feature>
<keyword evidence="9" id="KW-1185">Reference proteome</keyword>
<reference evidence="8 9" key="1">
    <citation type="submission" date="2019-07" db="EMBL/GenBank/DDBJ databases">
        <authorList>
            <person name="Huq M.A."/>
        </authorList>
    </citation>
    <scope>NUCLEOTIDE SEQUENCE [LARGE SCALE GENOMIC DNA]</scope>
    <source>
        <strain evidence="8 9">MAH-3</strain>
    </source>
</reference>
<evidence type="ECO:0000313" key="9">
    <source>
        <dbReference type="Proteomes" id="UP000316008"/>
    </source>
</evidence>
<accession>A0A556N399</accession>
<feature type="transmembrane region" description="Helical" evidence="7">
    <location>
        <begin position="403"/>
        <end position="424"/>
    </location>
</feature>
<dbReference type="GO" id="GO:0005886">
    <property type="term" value="C:plasma membrane"/>
    <property type="evidence" value="ECO:0007669"/>
    <property type="project" value="UniProtKB-SubCell"/>
</dbReference>
<feature type="transmembrane region" description="Helical" evidence="7">
    <location>
        <begin position="57"/>
        <end position="76"/>
    </location>
</feature>
<evidence type="ECO:0000256" key="3">
    <source>
        <dbReference type="ARBA" id="ARBA00022692"/>
    </source>
</evidence>
<dbReference type="InterPro" id="IPR022791">
    <property type="entry name" value="L-PG_synthase/AglD"/>
</dbReference>
<feature type="transmembrane region" description="Helical" evidence="7">
    <location>
        <begin position="328"/>
        <end position="349"/>
    </location>
</feature>
<evidence type="ECO:0000256" key="2">
    <source>
        <dbReference type="ARBA" id="ARBA00022475"/>
    </source>
</evidence>